<dbReference type="Proteomes" id="UP000006727">
    <property type="component" value="Chromosome 16"/>
</dbReference>
<dbReference type="EMBL" id="ABEU02000016">
    <property type="protein sequence ID" value="PNR38283.1"/>
    <property type="molecule type" value="Genomic_DNA"/>
</dbReference>
<name>A9REF6_PHYPA</name>
<dbReference type="InterPro" id="IPR056650">
    <property type="entry name" value="DUF7748"/>
</dbReference>
<dbReference type="EnsemblPlants" id="Pp3c16_23620V3.2">
    <property type="protein sequence ID" value="PAC:32984608.CDS.1"/>
    <property type="gene ID" value="Pp3c16_23620"/>
</dbReference>
<dbReference type="PANTHER" id="PTHR48468">
    <property type="entry name" value="PLASTOCYANIN-LIKE DOMAIN-CONTAINING PROTEIN"/>
    <property type="match status" value="1"/>
</dbReference>
<feature type="region of interest" description="Disordered" evidence="1">
    <location>
        <begin position="95"/>
        <end position="121"/>
    </location>
</feature>
<reference evidence="3 5" key="2">
    <citation type="journal article" date="2018" name="Plant J.">
        <title>The Physcomitrella patens chromosome-scale assembly reveals moss genome structure and evolution.</title>
        <authorList>
            <person name="Lang D."/>
            <person name="Ullrich K.K."/>
            <person name="Murat F."/>
            <person name="Fuchs J."/>
            <person name="Jenkins J."/>
            <person name="Haas F.B."/>
            <person name="Piednoel M."/>
            <person name="Gundlach H."/>
            <person name="Van Bel M."/>
            <person name="Meyberg R."/>
            <person name="Vives C."/>
            <person name="Morata J."/>
            <person name="Symeonidi A."/>
            <person name="Hiss M."/>
            <person name="Muchero W."/>
            <person name="Kamisugi Y."/>
            <person name="Saleh O."/>
            <person name="Blanc G."/>
            <person name="Decker E.L."/>
            <person name="van Gessel N."/>
            <person name="Grimwood J."/>
            <person name="Hayes R.D."/>
            <person name="Graham S.W."/>
            <person name="Gunter L.E."/>
            <person name="McDaniel S.F."/>
            <person name="Hoernstein S.N.W."/>
            <person name="Larsson A."/>
            <person name="Li F.W."/>
            <person name="Perroud P.F."/>
            <person name="Phillips J."/>
            <person name="Ranjan P."/>
            <person name="Rokshar D.S."/>
            <person name="Rothfels C.J."/>
            <person name="Schneider L."/>
            <person name="Shu S."/>
            <person name="Stevenson D.W."/>
            <person name="Thummler F."/>
            <person name="Tillich M."/>
            <person name="Villarreal Aguilar J.C."/>
            <person name="Widiez T."/>
            <person name="Wong G.K."/>
            <person name="Wymore A."/>
            <person name="Zhang Y."/>
            <person name="Zimmer A.D."/>
            <person name="Quatrano R.S."/>
            <person name="Mayer K.F.X."/>
            <person name="Goodstein D."/>
            <person name="Casacuberta J.M."/>
            <person name="Vandepoele K."/>
            <person name="Reski R."/>
            <person name="Cuming A.C."/>
            <person name="Tuskan G.A."/>
            <person name="Maumus F."/>
            <person name="Salse J."/>
            <person name="Schmutz J."/>
            <person name="Rensing S.A."/>
        </authorList>
    </citation>
    <scope>NUCLEOTIDE SEQUENCE [LARGE SCALE GENOMIC DNA]</scope>
    <source>
        <strain evidence="4 5">cv. Gransden 2004</strain>
    </source>
</reference>
<dbReference type="Pfam" id="PF24928">
    <property type="entry name" value="DUF7748"/>
    <property type="match status" value="1"/>
</dbReference>
<dbReference type="PaxDb" id="3218-PP1S4_307V6.1"/>
<dbReference type="EnsemblPlants" id="Pp3c16_23620V3.1">
    <property type="protein sequence ID" value="PAC:32984607.CDS.1"/>
    <property type="gene ID" value="Pp3c16_23620"/>
</dbReference>
<dbReference type="InParanoid" id="A9REF6"/>
<dbReference type="Gramene" id="Pp3c16_23620V3.1">
    <property type="protein sequence ID" value="PAC:32984607.CDS.1"/>
    <property type="gene ID" value="Pp3c16_23620"/>
</dbReference>
<accession>A9REF6</accession>
<sequence>MVDKISVIVNNTQQNLDMLIGNHRSFEFYANLPMGAKHNLRVDFNDTYHEFLLGVDKAGKRLIVTSDDCCDYKCIIITEADGMFNVKQEPRMQYRHSEEDHAVAPTDVKKRPTSSWKFWKH</sequence>
<feature type="domain" description="DUF7748" evidence="2">
    <location>
        <begin position="7"/>
        <end position="91"/>
    </location>
</feature>
<reference evidence="3 5" key="1">
    <citation type="journal article" date="2008" name="Science">
        <title>The Physcomitrella genome reveals evolutionary insights into the conquest of land by plants.</title>
        <authorList>
            <person name="Rensing S."/>
            <person name="Lang D."/>
            <person name="Zimmer A."/>
            <person name="Terry A."/>
            <person name="Salamov A."/>
            <person name="Shapiro H."/>
            <person name="Nishiyama T."/>
            <person name="Perroud P.-F."/>
            <person name="Lindquist E."/>
            <person name="Kamisugi Y."/>
            <person name="Tanahashi T."/>
            <person name="Sakakibara K."/>
            <person name="Fujita T."/>
            <person name="Oishi K."/>
            <person name="Shin-I T."/>
            <person name="Kuroki Y."/>
            <person name="Toyoda A."/>
            <person name="Suzuki Y."/>
            <person name="Hashimoto A."/>
            <person name="Yamaguchi K."/>
            <person name="Sugano A."/>
            <person name="Kohara Y."/>
            <person name="Fujiyama A."/>
            <person name="Anterola A."/>
            <person name="Aoki S."/>
            <person name="Ashton N."/>
            <person name="Barbazuk W.B."/>
            <person name="Barker E."/>
            <person name="Bennetzen J."/>
            <person name="Bezanilla M."/>
            <person name="Blankenship R."/>
            <person name="Cho S.H."/>
            <person name="Dutcher S."/>
            <person name="Estelle M."/>
            <person name="Fawcett J.A."/>
            <person name="Gundlach H."/>
            <person name="Hanada K."/>
            <person name="Heyl A."/>
            <person name="Hicks K.A."/>
            <person name="Hugh J."/>
            <person name="Lohr M."/>
            <person name="Mayer K."/>
            <person name="Melkozernov A."/>
            <person name="Murata T."/>
            <person name="Nelson D."/>
            <person name="Pils B."/>
            <person name="Prigge M."/>
            <person name="Reiss B."/>
            <person name="Renner T."/>
            <person name="Rombauts S."/>
            <person name="Rushton P."/>
            <person name="Sanderfoot A."/>
            <person name="Schween G."/>
            <person name="Shiu S.-H."/>
            <person name="Stueber K."/>
            <person name="Theodoulou F.L."/>
            <person name="Tu H."/>
            <person name="Van de Peer Y."/>
            <person name="Verrier P.J."/>
            <person name="Waters E."/>
            <person name="Wood A."/>
            <person name="Yang L."/>
            <person name="Cove D."/>
            <person name="Cuming A."/>
            <person name="Hasebe M."/>
            <person name="Lucas S."/>
            <person name="Mishler D.B."/>
            <person name="Reski R."/>
            <person name="Grigoriev I."/>
            <person name="Quatrano R.S."/>
            <person name="Boore J.L."/>
        </authorList>
    </citation>
    <scope>NUCLEOTIDE SEQUENCE [LARGE SCALE GENOMIC DNA]</scope>
    <source>
        <strain evidence="4 5">cv. Gransden 2004</strain>
    </source>
</reference>
<evidence type="ECO:0000313" key="5">
    <source>
        <dbReference type="Proteomes" id="UP000006727"/>
    </source>
</evidence>
<evidence type="ECO:0000256" key="1">
    <source>
        <dbReference type="SAM" id="MobiDB-lite"/>
    </source>
</evidence>
<gene>
    <name evidence="3" type="ORF">PHYPA_021394</name>
</gene>
<feature type="compositionally biased region" description="Basic and acidic residues" evidence="1">
    <location>
        <begin position="95"/>
        <end position="110"/>
    </location>
</feature>
<organism evidence="3">
    <name type="scientific">Physcomitrium patens</name>
    <name type="common">Spreading-leaved earth moss</name>
    <name type="synonym">Physcomitrella patens</name>
    <dbReference type="NCBI Taxonomy" id="3218"/>
    <lineage>
        <taxon>Eukaryota</taxon>
        <taxon>Viridiplantae</taxon>
        <taxon>Streptophyta</taxon>
        <taxon>Embryophyta</taxon>
        <taxon>Bryophyta</taxon>
        <taxon>Bryophytina</taxon>
        <taxon>Bryopsida</taxon>
        <taxon>Funariidae</taxon>
        <taxon>Funariales</taxon>
        <taxon>Funariaceae</taxon>
        <taxon>Physcomitrium</taxon>
    </lineage>
</organism>
<dbReference type="AlphaFoldDB" id="A9REF6"/>
<dbReference type="HOGENOM" id="CLU_2030638_0_0_1"/>
<evidence type="ECO:0000313" key="4">
    <source>
        <dbReference type="EnsemblPlants" id="PAC:32984607.CDS.1"/>
    </source>
</evidence>
<dbReference type="Gramene" id="Pp3c16_23620V3.2">
    <property type="protein sequence ID" value="PAC:32984608.CDS.1"/>
    <property type="gene ID" value="Pp3c16_23620"/>
</dbReference>
<evidence type="ECO:0000313" key="3">
    <source>
        <dbReference type="EMBL" id="PNR38283.1"/>
    </source>
</evidence>
<dbReference type="PANTHER" id="PTHR48468:SF1">
    <property type="entry name" value="PLASTOCYANIN-LIKE DOMAIN-CONTAINING PROTEIN"/>
    <property type="match status" value="1"/>
</dbReference>
<proteinExistence type="predicted"/>
<evidence type="ECO:0000259" key="2">
    <source>
        <dbReference type="Pfam" id="PF24928"/>
    </source>
</evidence>
<reference evidence="4" key="3">
    <citation type="submission" date="2020-12" db="UniProtKB">
        <authorList>
            <consortium name="EnsemblPlants"/>
        </authorList>
    </citation>
    <scope>IDENTIFICATION</scope>
</reference>
<keyword evidence="5" id="KW-1185">Reference proteome</keyword>
<protein>
    <recommendedName>
        <fullName evidence="2">DUF7748 domain-containing protein</fullName>
    </recommendedName>
</protein>